<feature type="domain" description="PhnB-like" evidence="1">
    <location>
        <begin position="6"/>
        <end position="131"/>
    </location>
</feature>
<dbReference type="AlphaFoldDB" id="A0A1I2LAB4"/>
<dbReference type="InterPro" id="IPR027259">
    <property type="entry name" value="MTase_demethylubiq_bac"/>
</dbReference>
<dbReference type="SUPFAM" id="SSF54593">
    <property type="entry name" value="Glyoxalase/Bleomycin resistance protein/Dihydroxybiphenyl dioxygenase"/>
    <property type="match status" value="1"/>
</dbReference>
<gene>
    <name evidence="2" type="ORF">SAMN02787118_111318</name>
</gene>
<dbReference type="Gene3D" id="3.30.720.100">
    <property type="match status" value="1"/>
</dbReference>
<dbReference type="RefSeq" id="WP_075030125.1">
    <property type="nucleotide sequence ID" value="NZ_JBHTYT010000021.1"/>
</dbReference>
<evidence type="ECO:0000259" key="1">
    <source>
        <dbReference type="Pfam" id="PF06983"/>
    </source>
</evidence>
<dbReference type="PANTHER" id="PTHR33990:SF4">
    <property type="entry name" value="PHNB-LIKE DOMAIN-CONTAINING PROTEIN"/>
    <property type="match status" value="1"/>
</dbReference>
<dbReference type="Gene3D" id="3.30.720.110">
    <property type="match status" value="1"/>
</dbReference>
<sequence>MASMPQKITTFLMFEGRAEEALTFYMSLFDDAEVVDISRYGADGPGEAGTVQRATFSLAGQRFMCIDSYVKHAFGFTPAVSLFVECDTEAELDRLYGALAEQGTELMPLGSYGFSAKFGWVNDRFGVSWQLNLQE</sequence>
<dbReference type="InterPro" id="IPR029068">
    <property type="entry name" value="Glyas_Bleomycin-R_OHBP_Dase"/>
</dbReference>
<dbReference type="CDD" id="cd06588">
    <property type="entry name" value="PhnB_like"/>
    <property type="match status" value="1"/>
</dbReference>
<protein>
    <submittedName>
        <fullName evidence="2">Glyoxalase superfamily enzyme, possibly 3-demethylubiquinone-9 3-methyltransferase</fullName>
    </submittedName>
</protein>
<dbReference type="EMBL" id="FONR01000011">
    <property type="protein sequence ID" value="SFF75488.1"/>
    <property type="molecule type" value="Genomic_DNA"/>
</dbReference>
<proteinExistence type="predicted"/>
<name>A0A1I2LAB4_9ACTN</name>
<dbReference type="GO" id="GO:0032259">
    <property type="term" value="P:methylation"/>
    <property type="evidence" value="ECO:0007669"/>
    <property type="project" value="UniProtKB-KW"/>
</dbReference>
<dbReference type="GO" id="GO:0008168">
    <property type="term" value="F:methyltransferase activity"/>
    <property type="evidence" value="ECO:0007669"/>
    <property type="project" value="UniProtKB-KW"/>
</dbReference>
<evidence type="ECO:0000313" key="3">
    <source>
        <dbReference type="Proteomes" id="UP000181942"/>
    </source>
</evidence>
<dbReference type="InterPro" id="IPR009725">
    <property type="entry name" value="3_dmu_93_MTrfase"/>
</dbReference>
<evidence type="ECO:0000313" key="2">
    <source>
        <dbReference type="EMBL" id="SFF75488.1"/>
    </source>
</evidence>
<dbReference type="Pfam" id="PF06983">
    <property type="entry name" value="3-dmu-9_3-mt"/>
    <property type="match status" value="1"/>
</dbReference>
<dbReference type="PANTHER" id="PTHR33990">
    <property type="entry name" value="PROTEIN YJDN-RELATED"/>
    <property type="match status" value="1"/>
</dbReference>
<dbReference type="OrthoDB" id="9795306at2"/>
<keyword evidence="2" id="KW-0830">Ubiquinone</keyword>
<organism evidence="2 3">
    <name type="scientific">Streptomyces mirabilis</name>
    <dbReference type="NCBI Taxonomy" id="68239"/>
    <lineage>
        <taxon>Bacteria</taxon>
        <taxon>Bacillati</taxon>
        <taxon>Actinomycetota</taxon>
        <taxon>Actinomycetes</taxon>
        <taxon>Kitasatosporales</taxon>
        <taxon>Streptomycetaceae</taxon>
        <taxon>Streptomyces</taxon>
    </lineage>
</organism>
<dbReference type="InterPro" id="IPR028973">
    <property type="entry name" value="PhnB-like"/>
</dbReference>
<reference evidence="2 3" key="1">
    <citation type="submission" date="2016-10" db="EMBL/GenBank/DDBJ databases">
        <authorList>
            <person name="de Groot N.N."/>
        </authorList>
    </citation>
    <scope>NUCLEOTIDE SEQUENCE [LARGE SCALE GENOMIC DNA]</scope>
    <source>
        <strain evidence="2 3">OK461</strain>
    </source>
</reference>
<dbReference type="Proteomes" id="UP000181942">
    <property type="component" value="Unassembled WGS sequence"/>
</dbReference>
<dbReference type="PIRSF" id="PIRSF500687">
    <property type="entry name" value="MTase_demethylubiq_bact"/>
    <property type="match status" value="1"/>
</dbReference>
<keyword evidence="2" id="KW-0808">Transferase</keyword>
<keyword evidence="2" id="KW-0489">Methyltransferase</keyword>
<accession>A0A1I2LAB4</accession>
<dbReference type="PIRSF" id="PIRSF021700">
    <property type="entry name" value="3_dmu_93_MTrfase"/>
    <property type="match status" value="1"/>
</dbReference>